<dbReference type="SUPFAM" id="SSF55874">
    <property type="entry name" value="ATPase domain of HSP90 chaperone/DNA topoisomerase II/histidine kinase"/>
    <property type="match status" value="1"/>
</dbReference>
<feature type="transmembrane region" description="Helical" evidence="8">
    <location>
        <begin position="12"/>
        <end position="30"/>
    </location>
</feature>
<dbReference type="Pfam" id="PF02518">
    <property type="entry name" value="HATPase_c"/>
    <property type="match status" value="1"/>
</dbReference>
<name>A0A420GGE4_9BURK</name>
<keyword evidence="8" id="KW-0472">Membrane</keyword>
<keyword evidence="6" id="KW-0418">Kinase</keyword>
<dbReference type="CDD" id="cd00082">
    <property type="entry name" value="HisKA"/>
    <property type="match status" value="1"/>
</dbReference>
<gene>
    <name evidence="11" type="ORF">BCY88_29190</name>
</gene>
<sequence>MWQLKSLQIRTVLSSLVVAMGSLLIISSLVQTASAIHEKHEANRVYAIATVSRTLFRTFVSTRIERGTFVAVTVSEHPATDPEKIRIASNREISERMYQVTMAELGHIDVPGLESARRRVLVAHDAMQALRQRIDVQILKPQAAREPSLIEDSPRIAGDYVAALVALSDLIDTSIQRRDAVVDYFLTIKRAAWAVRTYGGQIALRIERAAAAGKGWSPEDLAAAAQDAGQADYAWSLVRADVELRDTPKRLVDLVNLSKQYFSGPMADERKSLIGTLAGGGKIVIPIRDLQERNTVELGFIVDVANEALDEMVLRAHQQRRHAGYVLFVSMGLVALALLFTVLGFLLVYFRVSLPLRRMTLAMKRLASHRLDTAGSDDEPSARQALDFKVPYVGRLDEIGDTARSLEYLRGSLIEKQELTLREKEHCEQLHRAEKELIEVEKLAALGRLVAGIAHEINTPIGSALMVATTLQEHEQELSRKLEENQGRMQRSDLENFLVNVRTAAEIQLRALSSAAKLVRNFKQVAVDQAGEHQRAFELGELVEQVVSTLRPTFKHVPYRIALAIDEKIVMKSFPGPLGQVVTNLIVNSFVHGFEGRETGTVTVSAESAGGLVKVTVADDGVGISPQNLPHIFEPFYTTKFGQGGSGLGLHIVHSIVTVALRGTVSVDTVEGEGTAFVVTLPLDL</sequence>
<evidence type="ECO:0000313" key="12">
    <source>
        <dbReference type="Proteomes" id="UP000283709"/>
    </source>
</evidence>
<evidence type="ECO:0000259" key="9">
    <source>
        <dbReference type="PROSITE" id="PS50109"/>
    </source>
</evidence>
<evidence type="ECO:0000259" key="10">
    <source>
        <dbReference type="PROSITE" id="PS50885"/>
    </source>
</evidence>
<evidence type="ECO:0000256" key="3">
    <source>
        <dbReference type="ARBA" id="ARBA00012438"/>
    </source>
</evidence>
<accession>A0A420GGE4</accession>
<keyword evidence="8" id="KW-1133">Transmembrane helix</keyword>
<dbReference type="CDD" id="cd06225">
    <property type="entry name" value="HAMP"/>
    <property type="match status" value="1"/>
</dbReference>
<dbReference type="AlphaFoldDB" id="A0A420GGE4"/>
<evidence type="ECO:0000313" key="11">
    <source>
        <dbReference type="EMBL" id="RKF44212.1"/>
    </source>
</evidence>
<dbReference type="Proteomes" id="UP000283709">
    <property type="component" value="Unassembled WGS sequence"/>
</dbReference>
<dbReference type="SMART" id="SM00388">
    <property type="entry name" value="HisKA"/>
    <property type="match status" value="1"/>
</dbReference>
<dbReference type="EC" id="2.7.13.3" evidence="3"/>
<dbReference type="Gene3D" id="6.10.340.10">
    <property type="match status" value="1"/>
</dbReference>
<proteinExistence type="predicted"/>
<evidence type="ECO:0000256" key="8">
    <source>
        <dbReference type="SAM" id="Phobius"/>
    </source>
</evidence>
<keyword evidence="8" id="KW-0812">Transmembrane</keyword>
<evidence type="ECO:0000256" key="4">
    <source>
        <dbReference type="ARBA" id="ARBA00022553"/>
    </source>
</evidence>
<dbReference type="Pfam" id="PF00672">
    <property type="entry name" value="HAMP"/>
    <property type="match status" value="1"/>
</dbReference>
<comment type="caution">
    <text evidence="11">The sequence shown here is derived from an EMBL/GenBank/DDBJ whole genome shotgun (WGS) entry which is preliminary data.</text>
</comment>
<keyword evidence="7" id="KW-0175">Coiled coil</keyword>
<dbReference type="InterPro" id="IPR003660">
    <property type="entry name" value="HAMP_dom"/>
</dbReference>
<dbReference type="InterPro" id="IPR004358">
    <property type="entry name" value="Sig_transdc_His_kin-like_C"/>
</dbReference>
<dbReference type="Gene3D" id="3.30.565.10">
    <property type="entry name" value="Histidine kinase-like ATPase, C-terminal domain"/>
    <property type="match status" value="1"/>
</dbReference>
<keyword evidence="5" id="KW-0808">Transferase</keyword>
<dbReference type="InterPro" id="IPR003594">
    <property type="entry name" value="HATPase_dom"/>
</dbReference>
<dbReference type="PROSITE" id="PS50885">
    <property type="entry name" value="HAMP"/>
    <property type="match status" value="1"/>
</dbReference>
<keyword evidence="4" id="KW-0597">Phosphoprotein</keyword>
<evidence type="ECO:0000256" key="5">
    <source>
        <dbReference type="ARBA" id="ARBA00022679"/>
    </source>
</evidence>
<organism evidence="11 12">
    <name type="scientific">Paraburkholderia fungorum</name>
    <dbReference type="NCBI Taxonomy" id="134537"/>
    <lineage>
        <taxon>Bacteria</taxon>
        <taxon>Pseudomonadati</taxon>
        <taxon>Pseudomonadota</taxon>
        <taxon>Betaproteobacteria</taxon>
        <taxon>Burkholderiales</taxon>
        <taxon>Burkholderiaceae</taxon>
        <taxon>Paraburkholderia</taxon>
    </lineage>
</organism>
<evidence type="ECO:0000256" key="7">
    <source>
        <dbReference type="SAM" id="Coils"/>
    </source>
</evidence>
<feature type="domain" description="Histidine kinase" evidence="9">
    <location>
        <begin position="452"/>
        <end position="685"/>
    </location>
</feature>
<dbReference type="OrthoDB" id="9810730at2"/>
<dbReference type="Gene3D" id="1.10.287.130">
    <property type="match status" value="1"/>
</dbReference>
<evidence type="ECO:0000256" key="6">
    <source>
        <dbReference type="ARBA" id="ARBA00022777"/>
    </source>
</evidence>
<evidence type="ECO:0000256" key="1">
    <source>
        <dbReference type="ARBA" id="ARBA00000085"/>
    </source>
</evidence>
<dbReference type="PROSITE" id="PS50109">
    <property type="entry name" value="HIS_KIN"/>
    <property type="match status" value="1"/>
</dbReference>
<comment type="catalytic activity">
    <reaction evidence="1">
        <text>ATP + protein L-histidine = ADP + protein N-phospho-L-histidine.</text>
        <dbReference type="EC" id="2.7.13.3"/>
    </reaction>
</comment>
<dbReference type="InterPro" id="IPR003661">
    <property type="entry name" value="HisK_dim/P_dom"/>
</dbReference>
<dbReference type="InterPro" id="IPR036890">
    <property type="entry name" value="HATPase_C_sf"/>
</dbReference>
<dbReference type="InterPro" id="IPR036097">
    <property type="entry name" value="HisK_dim/P_sf"/>
</dbReference>
<feature type="domain" description="HAMP" evidence="10">
    <location>
        <begin position="350"/>
        <end position="418"/>
    </location>
</feature>
<dbReference type="PANTHER" id="PTHR43065">
    <property type="entry name" value="SENSOR HISTIDINE KINASE"/>
    <property type="match status" value="1"/>
</dbReference>
<feature type="transmembrane region" description="Helical" evidence="8">
    <location>
        <begin position="325"/>
        <end position="350"/>
    </location>
</feature>
<dbReference type="InterPro" id="IPR005467">
    <property type="entry name" value="His_kinase_dom"/>
</dbReference>
<comment type="subcellular location">
    <subcellularLocation>
        <location evidence="2">Membrane</location>
    </subcellularLocation>
</comment>
<evidence type="ECO:0000256" key="2">
    <source>
        <dbReference type="ARBA" id="ARBA00004370"/>
    </source>
</evidence>
<dbReference type="GO" id="GO:0016020">
    <property type="term" value="C:membrane"/>
    <property type="evidence" value="ECO:0007669"/>
    <property type="project" value="UniProtKB-SubCell"/>
</dbReference>
<dbReference type="CDD" id="cd00075">
    <property type="entry name" value="HATPase"/>
    <property type="match status" value="1"/>
</dbReference>
<dbReference type="SUPFAM" id="SSF47384">
    <property type="entry name" value="Homodimeric domain of signal transducing histidine kinase"/>
    <property type="match status" value="1"/>
</dbReference>
<dbReference type="PANTHER" id="PTHR43065:SF47">
    <property type="match status" value="1"/>
</dbReference>
<protein>
    <recommendedName>
        <fullName evidence="3">histidine kinase</fullName>
        <ecNumber evidence="3">2.7.13.3</ecNumber>
    </recommendedName>
</protein>
<dbReference type="SMART" id="SM00387">
    <property type="entry name" value="HATPase_c"/>
    <property type="match status" value="1"/>
</dbReference>
<dbReference type="PRINTS" id="PR00344">
    <property type="entry name" value="BCTRLSENSOR"/>
</dbReference>
<feature type="coiled-coil region" evidence="7">
    <location>
        <begin position="416"/>
        <end position="443"/>
    </location>
</feature>
<dbReference type="SMART" id="SM00304">
    <property type="entry name" value="HAMP"/>
    <property type="match status" value="1"/>
</dbReference>
<reference evidence="11 12" key="1">
    <citation type="submission" date="2016-07" db="EMBL/GenBank/DDBJ databases">
        <title>Genome analysis of Burkholderia fungorum ES3-20.</title>
        <authorList>
            <person name="Xu D."/>
            <person name="Yao R."/>
            <person name="Zheng S."/>
        </authorList>
    </citation>
    <scope>NUCLEOTIDE SEQUENCE [LARGE SCALE GENOMIC DNA]</scope>
    <source>
        <strain evidence="11 12">ES3-20</strain>
    </source>
</reference>
<dbReference type="EMBL" id="MCAS01000020">
    <property type="protein sequence ID" value="RKF44212.1"/>
    <property type="molecule type" value="Genomic_DNA"/>
</dbReference>
<dbReference type="RefSeq" id="WP_120345843.1">
    <property type="nucleotide sequence ID" value="NZ_MCAS01000020.1"/>
</dbReference>
<dbReference type="GO" id="GO:0000155">
    <property type="term" value="F:phosphorelay sensor kinase activity"/>
    <property type="evidence" value="ECO:0007669"/>
    <property type="project" value="InterPro"/>
</dbReference>